<name>A0A2P2N850_RHIMU</name>
<organism evidence="1">
    <name type="scientific">Rhizophora mucronata</name>
    <name type="common">Asiatic mangrove</name>
    <dbReference type="NCBI Taxonomy" id="61149"/>
    <lineage>
        <taxon>Eukaryota</taxon>
        <taxon>Viridiplantae</taxon>
        <taxon>Streptophyta</taxon>
        <taxon>Embryophyta</taxon>
        <taxon>Tracheophyta</taxon>
        <taxon>Spermatophyta</taxon>
        <taxon>Magnoliopsida</taxon>
        <taxon>eudicotyledons</taxon>
        <taxon>Gunneridae</taxon>
        <taxon>Pentapetalae</taxon>
        <taxon>rosids</taxon>
        <taxon>fabids</taxon>
        <taxon>Malpighiales</taxon>
        <taxon>Rhizophoraceae</taxon>
        <taxon>Rhizophora</taxon>
    </lineage>
</organism>
<accession>A0A2P2N850</accession>
<evidence type="ECO:0000313" key="1">
    <source>
        <dbReference type="EMBL" id="MBX38642.1"/>
    </source>
</evidence>
<reference evidence="1" key="1">
    <citation type="submission" date="2018-02" db="EMBL/GenBank/DDBJ databases">
        <title>Rhizophora mucronata_Transcriptome.</title>
        <authorList>
            <person name="Meera S.P."/>
            <person name="Sreeshan A."/>
            <person name="Augustine A."/>
        </authorList>
    </citation>
    <scope>NUCLEOTIDE SEQUENCE</scope>
    <source>
        <tissue evidence="1">Leaf</tissue>
    </source>
</reference>
<sequence length="27" mass="3210">MYVLILQLIQQIWSKWGLRYSISISGI</sequence>
<protein>
    <submittedName>
        <fullName evidence="1">Uncharacterized protein</fullName>
    </submittedName>
</protein>
<proteinExistence type="predicted"/>
<dbReference type="AlphaFoldDB" id="A0A2P2N850"/>
<dbReference type="EMBL" id="GGEC01058158">
    <property type="protein sequence ID" value="MBX38642.1"/>
    <property type="molecule type" value="Transcribed_RNA"/>
</dbReference>